<keyword evidence="3 6" id="KW-0812">Transmembrane</keyword>
<evidence type="ECO:0000256" key="3">
    <source>
        <dbReference type="ARBA" id="ARBA00022692"/>
    </source>
</evidence>
<feature type="transmembrane region" description="Helical" evidence="6">
    <location>
        <begin position="314"/>
        <end position="331"/>
    </location>
</feature>
<feature type="transmembrane region" description="Helical" evidence="6">
    <location>
        <begin position="63"/>
        <end position="81"/>
    </location>
</feature>
<dbReference type="GO" id="GO:0030420">
    <property type="term" value="P:establishment of competence for transformation"/>
    <property type="evidence" value="ECO:0007669"/>
    <property type="project" value="InterPro"/>
</dbReference>
<accession>A0A3B0XR35</accession>
<dbReference type="Pfam" id="PF00753">
    <property type="entry name" value="Lactamase_B"/>
    <property type="match status" value="1"/>
</dbReference>
<dbReference type="PANTHER" id="PTHR30619:SF1">
    <property type="entry name" value="RECOMBINATION PROTEIN 2"/>
    <property type="match status" value="1"/>
</dbReference>
<reference evidence="8" key="1">
    <citation type="submission" date="2018-06" db="EMBL/GenBank/DDBJ databases">
        <authorList>
            <person name="Zhirakovskaya E."/>
        </authorList>
    </citation>
    <scope>NUCLEOTIDE SEQUENCE</scope>
</reference>
<dbReference type="NCBIfam" id="TIGR00361">
    <property type="entry name" value="ComEC_Rec2"/>
    <property type="match status" value="1"/>
</dbReference>
<feature type="transmembrane region" description="Helical" evidence="6">
    <location>
        <begin position="423"/>
        <end position="445"/>
    </location>
</feature>
<dbReference type="InterPro" id="IPR001279">
    <property type="entry name" value="Metallo-B-lactamas"/>
</dbReference>
<dbReference type="SUPFAM" id="SSF56281">
    <property type="entry name" value="Metallo-hydrolase/oxidoreductase"/>
    <property type="match status" value="1"/>
</dbReference>
<organism evidence="8">
    <name type="scientific">hydrothermal vent metagenome</name>
    <dbReference type="NCBI Taxonomy" id="652676"/>
    <lineage>
        <taxon>unclassified sequences</taxon>
        <taxon>metagenomes</taxon>
        <taxon>ecological metagenomes</taxon>
    </lineage>
</organism>
<keyword evidence="4 6" id="KW-1133">Transmembrane helix</keyword>
<name>A0A3B0XR35_9ZZZZ</name>
<evidence type="ECO:0000256" key="1">
    <source>
        <dbReference type="ARBA" id="ARBA00004651"/>
    </source>
</evidence>
<feature type="transmembrane region" description="Helical" evidence="6">
    <location>
        <begin position="288"/>
        <end position="308"/>
    </location>
</feature>
<evidence type="ECO:0000256" key="2">
    <source>
        <dbReference type="ARBA" id="ARBA00022475"/>
    </source>
</evidence>
<evidence type="ECO:0000256" key="6">
    <source>
        <dbReference type="SAM" id="Phobius"/>
    </source>
</evidence>
<dbReference type="InterPro" id="IPR035681">
    <property type="entry name" value="ComA-like_MBL"/>
</dbReference>
<dbReference type="AlphaFoldDB" id="A0A3B0XR35"/>
<protein>
    <submittedName>
        <fullName evidence="8">DNA internalization-related competence protein ComEC/Rec2</fullName>
    </submittedName>
</protein>
<dbReference type="InterPro" id="IPR004477">
    <property type="entry name" value="ComEC_N"/>
</dbReference>
<evidence type="ECO:0000256" key="5">
    <source>
        <dbReference type="ARBA" id="ARBA00023136"/>
    </source>
</evidence>
<dbReference type="GO" id="GO:0005886">
    <property type="term" value="C:plasma membrane"/>
    <property type="evidence" value="ECO:0007669"/>
    <property type="project" value="UniProtKB-SubCell"/>
</dbReference>
<feature type="transmembrane region" description="Helical" evidence="6">
    <location>
        <begin position="37"/>
        <end position="56"/>
    </location>
</feature>
<proteinExistence type="predicted"/>
<gene>
    <name evidence="8" type="ORF">MNBD_GAMMA08-2837</name>
</gene>
<dbReference type="PANTHER" id="PTHR30619">
    <property type="entry name" value="DNA INTERNALIZATION/COMPETENCE PROTEIN COMEC/REC2"/>
    <property type="match status" value="1"/>
</dbReference>
<comment type="subcellular location">
    <subcellularLocation>
        <location evidence="1">Cell membrane</location>
        <topology evidence="1">Multi-pass membrane protein</topology>
    </subcellularLocation>
</comment>
<sequence>MSETRRLNPQPSLPAMALSLLAGVCVLQLQPNLQTPLWTSSAILMFLPVCVWWFYCAPQYRHFLAFLIGYGWALLFALFYLQAPLPESLVGKNILLEGVVSGLADRNNKSQRFNFKVTRYLSVDSGEALAANHTLPGLLRLSWYYHKNDIRSGERWRLLVRLKPPHGMQNPGGFDYEKWLYQQGIQATGYVKKSVENQRIGAQSLGADVLREHLLGVLSKLPEQTFQGLLQALTIGHKSSISAAQWQVLRQTGTSHLMAISGLHIGLVAGLVFVSVRRLVPAVVCKYVSAPQVAALASLLIGGSYAMLAGFSVPTQRAFIMLLVLMLAILMKRAAFSLNTLSIALIAVLLINPISVLSVGFWLSFLAVLIITLVSTSRVTESHKRRAWLQGVRIQWLIALGMLPLSVLLFQQGSLISPLANMLVIPLVGMLIVPLALLASFSSVFSVDISLWLFTQCAELLSWVWALLEWFARIPLSNWQRSAVPLAHSALAILGVALLLMPRGFPLRYAGLILLLPMLSYQYPRPEQGAFWVQVLDVGQGLSVLVQTRDKALLYDAGAKYSPQFDIGQRVVAPYLNYIGLQDLDVLMISHADNDHAGGAQALLQMMAVRELIAEAQFVAEIAPMKSPEILPIKSPIKSPEKSPSSQTISACESGRHWQWNGVNFAIIQAAKKFKQSNNRSCVLKVWNAHYSVLLPGDIEKKAERMLLQSTEALQADVLIVPHHGSNTSSSAIWLDGVKPRLAIVSAGYKNRFGHPTQAILKRYQQRNIALFNTADSGQLQIKLPATANQIIAEPQQQRKLGTHYWNHRLR</sequence>
<feature type="transmembrane region" description="Helical" evidence="6">
    <location>
        <begin position="451"/>
        <end position="471"/>
    </location>
</feature>
<feature type="domain" description="Metallo-beta-lactamase" evidence="7">
    <location>
        <begin position="540"/>
        <end position="749"/>
    </location>
</feature>
<dbReference type="Pfam" id="PF03772">
    <property type="entry name" value="Competence"/>
    <property type="match status" value="1"/>
</dbReference>
<feature type="transmembrane region" description="Helical" evidence="6">
    <location>
        <begin position="343"/>
        <end position="374"/>
    </location>
</feature>
<dbReference type="SMART" id="SM00849">
    <property type="entry name" value="Lactamase_B"/>
    <property type="match status" value="1"/>
</dbReference>
<feature type="transmembrane region" description="Helical" evidence="6">
    <location>
        <begin position="483"/>
        <end position="501"/>
    </location>
</feature>
<evidence type="ECO:0000256" key="4">
    <source>
        <dbReference type="ARBA" id="ARBA00022989"/>
    </source>
</evidence>
<feature type="transmembrane region" description="Helical" evidence="6">
    <location>
        <begin position="257"/>
        <end position="276"/>
    </location>
</feature>
<feature type="transmembrane region" description="Helical" evidence="6">
    <location>
        <begin position="394"/>
        <end position="411"/>
    </location>
</feature>
<keyword evidence="2" id="KW-1003">Cell membrane</keyword>
<evidence type="ECO:0000313" key="8">
    <source>
        <dbReference type="EMBL" id="VAW64359.1"/>
    </source>
</evidence>
<dbReference type="InterPro" id="IPR004797">
    <property type="entry name" value="Competence_ComEC/Rec2"/>
</dbReference>
<feature type="transmembrane region" description="Helical" evidence="6">
    <location>
        <begin position="12"/>
        <end position="31"/>
    </location>
</feature>
<dbReference type="EMBL" id="UOFH01000284">
    <property type="protein sequence ID" value="VAW64359.1"/>
    <property type="molecule type" value="Genomic_DNA"/>
</dbReference>
<evidence type="ECO:0000259" key="7">
    <source>
        <dbReference type="SMART" id="SM00849"/>
    </source>
</evidence>
<dbReference type="Pfam" id="PF13567">
    <property type="entry name" value="DUF4131"/>
    <property type="match status" value="1"/>
</dbReference>
<dbReference type="Gene3D" id="3.60.15.10">
    <property type="entry name" value="Ribonuclease Z/Hydroxyacylglutathione hydrolase-like"/>
    <property type="match status" value="1"/>
</dbReference>
<dbReference type="InterPro" id="IPR036866">
    <property type="entry name" value="RibonucZ/Hydroxyglut_hydro"/>
</dbReference>
<dbReference type="CDD" id="cd07731">
    <property type="entry name" value="ComA-like_MBL-fold"/>
    <property type="match status" value="1"/>
</dbReference>
<keyword evidence="5 6" id="KW-0472">Membrane</keyword>
<dbReference type="InterPro" id="IPR025405">
    <property type="entry name" value="DUF4131"/>
</dbReference>
<dbReference type="InterPro" id="IPR052159">
    <property type="entry name" value="Competence_DNA_uptake"/>
</dbReference>
<dbReference type="NCBIfam" id="TIGR00360">
    <property type="entry name" value="ComEC_N-term"/>
    <property type="match status" value="1"/>
</dbReference>